<organism evidence="1 2">
    <name type="scientific">Micrococcoides hystricis</name>
    <dbReference type="NCBI Taxonomy" id="1572761"/>
    <lineage>
        <taxon>Bacteria</taxon>
        <taxon>Bacillati</taxon>
        <taxon>Actinomycetota</taxon>
        <taxon>Actinomycetes</taxon>
        <taxon>Micrococcales</taxon>
        <taxon>Micrococcaceae</taxon>
        <taxon>Micrococcoides</taxon>
    </lineage>
</organism>
<keyword evidence="2" id="KW-1185">Reference proteome</keyword>
<evidence type="ECO:0008006" key="3">
    <source>
        <dbReference type="Google" id="ProtNLM"/>
    </source>
</evidence>
<accession>A0ABV6PBI5</accession>
<gene>
    <name evidence="1" type="ORF">ACFFFR_08825</name>
</gene>
<proteinExistence type="predicted"/>
<reference evidence="1 2" key="1">
    <citation type="submission" date="2024-09" db="EMBL/GenBank/DDBJ databases">
        <authorList>
            <person name="Sun Q."/>
            <person name="Mori K."/>
        </authorList>
    </citation>
    <scope>NUCLEOTIDE SEQUENCE [LARGE SCALE GENOMIC DNA]</scope>
    <source>
        <strain evidence="1 2">NCAIM B.02604</strain>
    </source>
</reference>
<comment type="caution">
    <text evidence="1">The sequence shown here is derived from an EMBL/GenBank/DDBJ whole genome shotgun (WGS) entry which is preliminary data.</text>
</comment>
<dbReference type="RefSeq" id="WP_377459671.1">
    <property type="nucleotide sequence ID" value="NZ_JBHLUB010000030.1"/>
</dbReference>
<name>A0ABV6PBI5_9MICC</name>
<dbReference type="EMBL" id="JBHLUB010000030">
    <property type="protein sequence ID" value="MFC0582481.1"/>
    <property type="molecule type" value="Genomic_DNA"/>
</dbReference>
<evidence type="ECO:0000313" key="2">
    <source>
        <dbReference type="Proteomes" id="UP001589862"/>
    </source>
</evidence>
<protein>
    <recommendedName>
        <fullName evidence="3">Site-specific DNA-methyltransferase (adenine-specific)</fullName>
    </recommendedName>
</protein>
<sequence>MNKEQEHKTFMVSSTSLYQAVWQTADTYLRGVVPRQNYGDYILPFTVLRDLNAC</sequence>
<evidence type="ECO:0000313" key="1">
    <source>
        <dbReference type="EMBL" id="MFC0582481.1"/>
    </source>
</evidence>
<dbReference type="Proteomes" id="UP001589862">
    <property type="component" value="Unassembled WGS sequence"/>
</dbReference>